<reference evidence="2" key="1">
    <citation type="submission" date="2014-09" db="EMBL/GenBank/DDBJ databases">
        <authorList>
            <person name="Magalhaes I.L.F."/>
            <person name="Oliveira U."/>
            <person name="Santos F.R."/>
            <person name="Vidigal T.H.D.A."/>
            <person name="Brescovit A.D."/>
            <person name="Santos A.J."/>
        </authorList>
    </citation>
    <scope>NUCLEOTIDE SEQUENCE</scope>
    <source>
        <tissue evidence="2">Shoot tissue taken approximately 20 cm above the soil surface</tissue>
    </source>
</reference>
<evidence type="ECO:0000313" key="2">
    <source>
        <dbReference type="EMBL" id="JAE14226.1"/>
    </source>
</evidence>
<name>A0A0A9FV83_ARUDO</name>
<reference evidence="2" key="2">
    <citation type="journal article" date="2015" name="Data Brief">
        <title>Shoot transcriptome of the giant reed, Arundo donax.</title>
        <authorList>
            <person name="Barrero R.A."/>
            <person name="Guerrero F.D."/>
            <person name="Moolhuijzen P."/>
            <person name="Goolsby J.A."/>
            <person name="Tidwell J."/>
            <person name="Bellgard S.E."/>
            <person name="Bellgard M.I."/>
        </authorList>
    </citation>
    <scope>NUCLEOTIDE SEQUENCE</scope>
    <source>
        <tissue evidence="2">Shoot tissue taken approximately 20 cm above the soil surface</tissue>
    </source>
</reference>
<proteinExistence type="predicted"/>
<sequence length="67" mass="7211">MARPRTGRAVGQQRQPALLPRSEQGTDQHRIPRCERVPVLLVVVAGGGGEKRTGHRTEGEEGVEAAT</sequence>
<dbReference type="EMBL" id="GBRH01183670">
    <property type="protein sequence ID" value="JAE14226.1"/>
    <property type="molecule type" value="Transcribed_RNA"/>
</dbReference>
<organism evidence="2">
    <name type="scientific">Arundo donax</name>
    <name type="common">Giant reed</name>
    <name type="synonym">Donax arundinaceus</name>
    <dbReference type="NCBI Taxonomy" id="35708"/>
    <lineage>
        <taxon>Eukaryota</taxon>
        <taxon>Viridiplantae</taxon>
        <taxon>Streptophyta</taxon>
        <taxon>Embryophyta</taxon>
        <taxon>Tracheophyta</taxon>
        <taxon>Spermatophyta</taxon>
        <taxon>Magnoliopsida</taxon>
        <taxon>Liliopsida</taxon>
        <taxon>Poales</taxon>
        <taxon>Poaceae</taxon>
        <taxon>PACMAD clade</taxon>
        <taxon>Arundinoideae</taxon>
        <taxon>Arundineae</taxon>
        <taxon>Arundo</taxon>
    </lineage>
</organism>
<protein>
    <submittedName>
        <fullName evidence="2">CesA-4</fullName>
    </submittedName>
</protein>
<feature type="region of interest" description="Disordered" evidence="1">
    <location>
        <begin position="1"/>
        <end position="31"/>
    </location>
</feature>
<evidence type="ECO:0000256" key="1">
    <source>
        <dbReference type="SAM" id="MobiDB-lite"/>
    </source>
</evidence>
<dbReference type="AlphaFoldDB" id="A0A0A9FV83"/>
<accession>A0A0A9FV83</accession>
<feature type="region of interest" description="Disordered" evidence="1">
    <location>
        <begin position="46"/>
        <end position="67"/>
    </location>
</feature>
<feature type="compositionally biased region" description="Basic and acidic residues" evidence="1">
    <location>
        <begin position="49"/>
        <end position="59"/>
    </location>
</feature>